<dbReference type="GO" id="GO:0005886">
    <property type="term" value="C:plasma membrane"/>
    <property type="evidence" value="ECO:0007669"/>
    <property type="project" value="UniProtKB-SubCell"/>
</dbReference>
<reference evidence="12 13" key="1">
    <citation type="submission" date="2020-06" db="EMBL/GenBank/DDBJ databases">
        <authorList>
            <person name="Li R."/>
            <person name="Bekaert M."/>
        </authorList>
    </citation>
    <scope>NUCLEOTIDE SEQUENCE [LARGE SCALE GENOMIC DNA]</scope>
    <source>
        <strain evidence="13">wild</strain>
    </source>
</reference>
<evidence type="ECO:0000313" key="12">
    <source>
        <dbReference type="EMBL" id="CAC5379370.1"/>
    </source>
</evidence>
<dbReference type="PRINTS" id="PR00237">
    <property type="entry name" value="GPCRRHODOPSN"/>
</dbReference>
<comment type="subcellular location">
    <subcellularLocation>
        <location evidence="1">Cell membrane</location>
        <topology evidence="1">Multi-pass membrane protein</topology>
    </subcellularLocation>
</comment>
<feature type="compositionally biased region" description="Low complexity" evidence="9">
    <location>
        <begin position="85"/>
        <end position="98"/>
    </location>
</feature>
<dbReference type="InterPro" id="IPR017452">
    <property type="entry name" value="GPCR_Rhodpsn_7TM"/>
</dbReference>
<evidence type="ECO:0000256" key="5">
    <source>
        <dbReference type="ARBA" id="ARBA00023040"/>
    </source>
</evidence>
<evidence type="ECO:0000256" key="6">
    <source>
        <dbReference type="ARBA" id="ARBA00023136"/>
    </source>
</evidence>
<dbReference type="Pfam" id="PF00001">
    <property type="entry name" value="7tm_1"/>
    <property type="match status" value="1"/>
</dbReference>
<evidence type="ECO:0000313" key="13">
    <source>
        <dbReference type="Proteomes" id="UP000507470"/>
    </source>
</evidence>
<protein>
    <recommendedName>
        <fullName evidence="11">G-protein coupled receptors family 1 profile domain-containing protein</fullName>
    </recommendedName>
</protein>
<evidence type="ECO:0000256" key="7">
    <source>
        <dbReference type="ARBA" id="ARBA00023170"/>
    </source>
</evidence>
<proteinExistence type="predicted"/>
<name>A0A6J8B7S3_MYTCO</name>
<keyword evidence="4 10" id="KW-1133">Transmembrane helix</keyword>
<dbReference type="InterPro" id="IPR000276">
    <property type="entry name" value="GPCR_Rhodpsn"/>
</dbReference>
<evidence type="ECO:0000256" key="1">
    <source>
        <dbReference type="ARBA" id="ARBA00004651"/>
    </source>
</evidence>
<dbReference type="OrthoDB" id="6106813at2759"/>
<sequence length="464" mass="52080">MVYISVVSKFDFITQADCTMHLNVTWETSTNIVGILGRNISEYIRNATENASFLTLDAYNDLVFQNNLLLSGKVVRNKRTFSTIRNNNSNRSQEQSIESKTKSLALSNEGNQNENVSLTNTASNKTRCDDVFLNHNGEDGNENGQQCPALNKRMIKPIKIRGRKKSSSTSTGFSRRSCKSLRLGSSFSNETNVHGRTYKASRTTFMLFIVTLAFMVTFAPYCIVALLRNLEGVGYYSKLTDIQKTVYQLFLRSYFLSSAINPIIYSFLNQSFKSRSKTILKKIFNKGRQGGQGENTINEGSPFLVKQEQGWSDIQTPGDPGLMNSAFLGESDDDSVPWDTETQGSYGGQDTPYTCKSQLNPAQRDNRYRSQAHDYEKGHTGNIKGEWYPPSQNSNTGYQQQGYGGPSQPGDNLDESQGFSPAPYHQDGGNQNTWRPGETPRSRYEKHQQGRASQRSKGPRDRNN</sequence>
<feature type="compositionally biased region" description="Basic and acidic residues" evidence="9">
    <location>
        <begin position="364"/>
        <end position="379"/>
    </location>
</feature>
<keyword evidence="7" id="KW-0675">Receptor</keyword>
<dbReference type="Gene3D" id="1.20.1070.10">
    <property type="entry name" value="Rhodopsin 7-helix transmembrane proteins"/>
    <property type="match status" value="1"/>
</dbReference>
<evidence type="ECO:0000256" key="2">
    <source>
        <dbReference type="ARBA" id="ARBA00022475"/>
    </source>
</evidence>
<dbReference type="Proteomes" id="UP000507470">
    <property type="component" value="Unassembled WGS sequence"/>
</dbReference>
<dbReference type="PANTHER" id="PTHR24248">
    <property type="entry name" value="ADRENERGIC RECEPTOR-RELATED G-PROTEIN COUPLED RECEPTOR"/>
    <property type="match status" value="1"/>
</dbReference>
<evidence type="ECO:0000256" key="8">
    <source>
        <dbReference type="ARBA" id="ARBA00023224"/>
    </source>
</evidence>
<gene>
    <name evidence="12" type="ORF">MCOR_15444</name>
</gene>
<evidence type="ECO:0000256" key="10">
    <source>
        <dbReference type="SAM" id="Phobius"/>
    </source>
</evidence>
<keyword evidence="2" id="KW-1003">Cell membrane</keyword>
<dbReference type="PROSITE" id="PS50262">
    <property type="entry name" value="G_PROTEIN_RECEP_F1_2"/>
    <property type="match status" value="1"/>
</dbReference>
<keyword evidence="3 10" id="KW-0812">Transmembrane</keyword>
<feature type="transmembrane region" description="Helical" evidence="10">
    <location>
        <begin position="205"/>
        <end position="227"/>
    </location>
</feature>
<evidence type="ECO:0000256" key="9">
    <source>
        <dbReference type="SAM" id="MobiDB-lite"/>
    </source>
</evidence>
<dbReference type="CDD" id="cd00637">
    <property type="entry name" value="7tm_classA_rhodopsin-like"/>
    <property type="match status" value="1"/>
</dbReference>
<accession>A0A6J8B7S3</accession>
<feature type="domain" description="G-protein coupled receptors family 1 profile" evidence="11">
    <location>
        <begin position="202"/>
        <end position="265"/>
    </location>
</feature>
<dbReference type="GO" id="GO:0004930">
    <property type="term" value="F:G protein-coupled receptor activity"/>
    <property type="evidence" value="ECO:0007669"/>
    <property type="project" value="UniProtKB-KW"/>
</dbReference>
<evidence type="ECO:0000256" key="4">
    <source>
        <dbReference type="ARBA" id="ARBA00022989"/>
    </source>
</evidence>
<evidence type="ECO:0000259" key="11">
    <source>
        <dbReference type="PROSITE" id="PS50262"/>
    </source>
</evidence>
<feature type="compositionally biased region" description="Polar residues" evidence="9">
    <location>
        <begin position="102"/>
        <end position="120"/>
    </location>
</feature>
<feature type="compositionally biased region" description="Basic and acidic residues" evidence="9">
    <location>
        <begin position="438"/>
        <end position="448"/>
    </location>
</feature>
<dbReference type="SUPFAM" id="SSF81321">
    <property type="entry name" value="Family A G protein-coupled receptor-like"/>
    <property type="match status" value="1"/>
</dbReference>
<dbReference type="AlphaFoldDB" id="A0A6J8B7S3"/>
<feature type="region of interest" description="Disordered" evidence="9">
    <location>
        <begin position="85"/>
        <end position="120"/>
    </location>
</feature>
<feature type="transmembrane region" description="Helical" evidence="10">
    <location>
        <begin position="247"/>
        <end position="268"/>
    </location>
</feature>
<feature type="region of interest" description="Disordered" evidence="9">
    <location>
        <begin position="314"/>
        <end position="464"/>
    </location>
</feature>
<keyword evidence="13" id="KW-1185">Reference proteome</keyword>
<keyword evidence="5" id="KW-0297">G-protein coupled receptor</keyword>
<dbReference type="EMBL" id="CACVKT020002697">
    <property type="protein sequence ID" value="CAC5379370.1"/>
    <property type="molecule type" value="Genomic_DNA"/>
</dbReference>
<evidence type="ECO:0000256" key="3">
    <source>
        <dbReference type="ARBA" id="ARBA00022692"/>
    </source>
</evidence>
<feature type="compositionally biased region" description="Polar residues" evidence="9">
    <location>
        <begin position="351"/>
        <end position="363"/>
    </location>
</feature>
<organism evidence="12 13">
    <name type="scientific">Mytilus coruscus</name>
    <name type="common">Sea mussel</name>
    <dbReference type="NCBI Taxonomy" id="42192"/>
    <lineage>
        <taxon>Eukaryota</taxon>
        <taxon>Metazoa</taxon>
        <taxon>Spiralia</taxon>
        <taxon>Lophotrochozoa</taxon>
        <taxon>Mollusca</taxon>
        <taxon>Bivalvia</taxon>
        <taxon>Autobranchia</taxon>
        <taxon>Pteriomorphia</taxon>
        <taxon>Mytilida</taxon>
        <taxon>Mytiloidea</taxon>
        <taxon>Mytilidae</taxon>
        <taxon>Mytilinae</taxon>
        <taxon>Mytilus</taxon>
    </lineage>
</organism>
<keyword evidence="6 10" id="KW-0472">Membrane</keyword>
<keyword evidence="8" id="KW-0807">Transducer</keyword>
<feature type="compositionally biased region" description="Low complexity" evidence="9">
    <location>
        <begin position="392"/>
        <end position="401"/>
    </location>
</feature>